<evidence type="ECO:0000256" key="7">
    <source>
        <dbReference type="ARBA" id="ARBA00022848"/>
    </source>
</evidence>
<keyword evidence="2" id="KW-0813">Transport</keyword>
<dbReference type="GO" id="GO:0046872">
    <property type="term" value="F:metal ion binding"/>
    <property type="evidence" value="ECO:0007669"/>
    <property type="project" value="UniProtKB-UniRule"/>
</dbReference>
<dbReference type="SUPFAM" id="SSF55856">
    <property type="entry name" value="Cytochrome b5-like heme/steroid binding domain"/>
    <property type="match status" value="1"/>
</dbReference>
<evidence type="ECO:0000313" key="15">
    <source>
        <dbReference type="EMBL" id="CCE63663.1"/>
    </source>
</evidence>
<dbReference type="GO" id="GO:0020037">
    <property type="term" value="F:heme binding"/>
    <property type="evidence" value="ECO:0007669"/>
    <property type="project" value="UniProtKB-UniRule"/>
</dbReference>
<sequence>MYVYINCLNFILNKLERSHLLSFIFLKLYCSDCSLYTVFLRIRQIPIATKATKIKQYDMSKIYTYEEIAEHNTTESSWIVIEGKVYNVTKFLDEHPGGDEIIFDLAGTDATENFEDIGHSDQALKVLKTLYIGDVDKNSKPIAVKKTVNDHAESGEPWQGNANIVMVLAAIFFYVAYQWGNK</sequence>
<keyword evidence="3 13" id="KW-0349">Heme</keyword>
<keyword evidence="7" id="KW-0492">Microsome</keyword>
<evidence type="ECO:0000256" key="13">
    <source>
        <dbReference type="RuleBase" id="RU362121"/>
    </source>
</evidence>
<evidence type="ECO:0000256" key="1">
    <source>
        <dbReference type="ARBA" id="ARBA00004131"/>
    </source>
</evidence>
<dbReference type="InterPro" id="IPR018506">
    <property type="entry name" value="Cyt_B5_heme-BS"/>
</dbReference>
<gene>
    <name evidence="15" type="primary">TPHA0F01790</name>
    <name evidence="15" type="ordered locus">TPHA_0F01790</name>
</gene>
<dbReference type="PANTHER" id="PTHR19359">
    <property type="entry name" value="CYTOCHROME B5"/>
    <property type="match status" value="1"/>
</dbReference>
<evidence type="ECO:0000256" key="10">
    <source>
        <dbReference type="ARBA" id="ARBA00023136"/>
    </source>
</evidence>
<dbReference type="RefSeq" id="XP_003686097.1">
    <property type="nucleotide sequence ID" value="XM_003686049.1"/>
</dbReference>
<evidence type="ECO:0000256" key="6">
    <source>
        <dbReference type="ARBA" id="ARBA00022824"/>
    </source>
</evidence>
<evidence type="ECO:0000256" key="8">
    <source>
        <dbReference type="ARBA" id="ARBA00022982"/>
    </source>
</evidence>
<evidence type="ECO:0000256" key="4">
    <source>
        <dbReference type="ARBA" id="ARBA00022692"/>
    </source>
</evidence>
<organism evidence="15 16">
    <name type="scientific">Tetrapisispora phaffii (strain ATCC 24235 / CBS 4417 / NBRC 1672 / NRRL Y-8282 / UCD 70-5)</name>
    <name type="common">Yeast</name>
    <name type="synonym">Fabospora phaffii</name>
    <dbReference type="NCBI Taxonomy" id="1071381"/>
    <lineage>
        <taxon>Eukaryota</taxon>
        <taxon>Fungi</taxon>
        <taxon>Dikarya</taxon>
        <taxon>Ascomycota</taxon>
        <taxon>Saccharomycotina</taxon>
        <taxon>Saccharomycetes</taxon>
        <taxon>Saccharomycetales</taxon>
        <taxon>Saccharomycetaceae</taxon>
        <taxon>Tetrapisispora</taxon>
    </lineage>
</organism>
<dbReference type="OrthoDB" id="260519at2759"/>
<evidence type="ECO:0000256" key="3">
    <source>
        <dbReference type="ARBA" id="ARBA00022617"/>
    </source>
</evidence>
<proteinExistence type="inferred from homology"/>
<protein>
    <recommendedName>
        <fullName evidence="14">Cytochrome b5 heme-binding domain-containing protein</fullName>
    </recommendedName>
</protein>
<accession>G8BV81</accession>
<dbReference type="PANTHER" id="PTHR19359:SF150">
    <property type="entry name" value="CYTOCHROME B5"/>
    <property type="match status" value="1"/>
</dbReference>
<dbReference type="GO" id="GO:0016126">
    <property type="term" value="P:sterol biosynthetic process"/>
    <property type="evidence" value="ECO:0007669"/>
    <property type="project" value="TreeGrafter"/>
</dbReference>
<evidence type="ECO:0000256" key="11">
    <source>
        <dbReference type="ARBA" id="ARBA00037877"/>
    </source>
</evidence>
<dbReference type="PRINTS" id="PR00363">
    <property type="entry name" value="CYTOCHROMEB5"/>
</dbReference>
<comment type="subcellular location">
    <subcellularLocation>
        <location evidence="1">Endoplasmic reticulum membrane</location>
        <topology evidence="1">Single-pass membrane protein</topology>
        <orientation evidence="1">Cytoplasmic side</orientation>
    </subcellularLocation>
    <subcellularLocation>
        <location evidence="11">Microsome membrane</location>
        <topology evidence="11">Single-pass membrane protein</topology>
        <orientation evidence="11">Cytoplasmic side</orientation>
    </subcellularLocation>
</comment>
<dbReference type="GO" id="GO:0005789">
    <property type="term" value="C:endoplasmic reticulum membrane"/>
    <property type="evidence" value="ECO:0007669"/>
    <property type="project" value="UniProtKB-SubCell"/>
</dbReference>
<dbReference type="FunFam" id="3.10.120.10:FF:000002">
    <property type="entry name" value="Cytochrome b5 type B"/>
    <property type="match status" value="1"/>
</dbReference>
<keyword evidence="5 13" id="KW-0479">Metal-binding</keyword>
<dbReference type="PROSITE" id="PS00191">
    <property type="entry name" value="CYTOCHROME_B5_1"/>
    <property type="match status" value="1"/>
</dbReference>
<dbReference type="OMA" id="VGHSPHA"/>
<dbReference type="Gene3D" id="3.10.120.10">
    <property type="entry name" value="Cytochrome b5-like heme/steroid binding domain"/>
    <property type="match status" value="1"/>
</dbReference>
<keyword evidence="10" id="KW-0472">Membrane</keyword>
<feature type="domain" description="Cytochrome b5 heme-binding" evidence="14">
    <location>
        <begin position="60"/>
        <end position="136"/>
    </location>
</feature>
<comment type="similarity">
    <text evidence="12 13">Belongs to the cytochrome b5 family.</text>
</comment>
<dbReference type="EMBL" id="HE612861">
    <property type="protein sequence ID" value="CCE63663.1"/>
    <property type="molecule type" value="Genomic_DNA"/>
</dbReference>
<dbReference type="InterPro" id="IPR036400">
    <property type="entry name" value="Cyt_B5-like_heme/steroid_sf"/>
</dbReference>
<dbReference type="PROSITE" id="PS50255">
    <property type="entry name" value="CYTOCHROME_B5_2"/>
    <property type="match status" value="1"/>
</dbReference>
<evidence type="ECO:0000256" key="12">
    <source>
        <dbReference type="ARBA" id="ARBA00038168"/>
    </source>
</evidence>
<evidence type="ECO:0000256" key="5">
    <source>
        <dbReference type="ARBA" id="ARBA00022723"/>
    </source>
</evidence>
<keyword evidence="4" id="KW-0812">Transmembrane</keyword>
<dbReference type="GeneID" id="11535449"/>
<dbReference type="AlphaFoldDB" id="G8BV81"/>
<evidence type="ECO:0000256" key="2">
    <source>
        <dbReference type="ARBA" id="ARBA00022448"/>
    </source>
</evidence>
<keyword evidence="8" id="KW-0249">Electron transport</keyword>
<evidence type="ECO:0000259" key="14">
    <source>
        <dbReference type="PROSITE" id="PS50255"/>
    </source>
</evidence>
<dbReference type="Pfam" id="PF00173">
    <property type="entry name" value="Cyt-b5"/>
    <property type="match status" value="1"/>
</dbReference>
<dbReference type="Proteomes" id="UP000005666">
    <property type="component" value="Chromosome 6"/>
</dbReference>
<dbReference type="STRING" id="1071381.G8BV81"/>
<dbReference type="InterPro" id="IPR050668">
    <property type="entry name" value="Cytochrome_b5"/>
</dbReference>
<dbReference type="eggNOG" id="KOG0537">
    <property type="taxonomic scope" value="Eukaryota"/>
</dbReference>
<keyword evidence="9 13" id="KW-0408">Iron</keyword>
<evidence type="ECO:0000256" key="9">
    <source>
        <dbReference type="ARBA" id="ARBA00023004"/>
    </source>
</evidence>
<dbReference type="SMART" id="SM01117">
    <property type="entry name" value="Cyt-b5"/>
    <property type="match status" value="1"/>
</dbReference>
<dbReference type="HOGENOM" id="CLU_1482963_0_0_1"/>
<dbReference type="InterPro" id="IPR001199">
    <property type="entry name" value="Cyt_B5-like_heme/steroid-bd"/>
</dbReference>
<dbReference type="KEGG" id="tpf:TPHA_0F01790"/>
<keyword evidence="6" id="KW-0256">Endoplasmic reticulum</keyword>
<keyword evidence="16" id="KW-1185">Reference proteome</keyword>
<evidence type="ECO:0000313" key="16">
    <source>
        <dbReference type="Proteomes" id="UP000005666"/>
    </source>
</evidence>
<name>G8BV81_TETPH</name>
<reference evidence="15 16" key="1">
    <citation type="journal article" date="2011" name="Proc. Natl. Acad. Sci. U.S.A.">
        <title>Evolutionary erosion of yeast sex chromosomes by mating-type switching accidents.</title>
        <authorList>
            <person name="Gordon J.L."/>
            <person name="Armisen D."/>
            <person name="Proux-Wera E."/>
            <person name="Oheigeartaigh S.S."/>
            <person name="Byrne K.P."/>
            <person name="Wolfe K.H."/>
        </authorList>
    </citation>
    <scope>NUCLEOTIDE SEQUENCE [LARGE SCALE GENOMIC DNA]</scope>
    <source>
        <strain evidence="16">ATCC 24235 / CBS 4417 / NBRC 1672 / NRRL Y-8282 / UCD 70-5</strain>
    </source>
</reference>